<accession>A0AAU7DLT2</accession>
<dbReference type="InterPro" id="IPR025887">
    <property type="entry name" value="Glyco_hydro_31_N_dom"/>
</dbReference>
<sequence>MRLELRNKKETYSMAVRGWAAAFLVVCAALAPVAIVAQWNPPNPVVSFEKQANGLEIHQKGGVLKFEVDAPDVLHVTYAPLDAKQTTSSSDHVVIKTDWPAANFDVSENDKAITLTTGKLKVAIERESGSIHYQGADGKQLTTDTYRMLHPAEVNGEQTYHAEVAFGIYGSHEGFYGLGQHQAGVWNYRGETVDLSQENTEIAVPLLVSTNGYGIFWNNPSRSVVNNRFVHWLYMSGEVADRVDYYFFYGPDADQIIGHYRELTGEVPLFGRWAYGFWQCKNKYQSQAEIEGVAAKYRALHIPVDNIVQDWFWWVTMGEMKWNSKYPDPQGMINKLHDEHFHLMVSVWPYFRPGSTTYDEFDKNGWFVAKTLSGGFHPLGQALYDATNNDARKKYWENINTALYQKGVDAWWLDTDEPETEGKQENILLDHKLAIGSGARYANIFPLFHTGGVSEGQQAASDKKRVFILSRSGYAGVQRYGVTAWSGDVLSDWVTFARQIPAGLNYSISGNPYWTTDIGGFISGGNLNDPKFRELFVRWFQFGTFSPIFRVHGTRYPDENELWSYGPDAQKILVDYDNLRYRLLPYIYSEAWQVTSNHGTLMRPLVMDWRNDVEAQNTGDEYLFGPAILVSPVTTQGATSRTTYLPKATWYDFWTGAKVEGGKRIEADAPLAKLPLYVRAGSIVPMGPTMEWSTEKPADPIEIRVYPGADGDFTFYEDENDKYDYANGQHATIKLHWDDTAKTLAFAAREGSYPGMAEKHTFNVVVVSDGRGVGIADSTAQARGVIYKGDRLVLRP</sequence>
<dbReference type="PANTHER" id="PTHR43863:SF2">
    <property type="entry name" value="MALTASE-GLUCOAMYLASE"/>
    <property type="match status" value="1"/>
</dbReference>
<evidence type="ECO:0000313" key="7">
    <source>
        <dbReference type="EMBL" id="XBH18859.1"/>
    </source>
</evidence>
<feature type="domain" description="Glycosyl hydrolase family 31 C-terminal" evidence="6">
    <location>
        <begin position="600"/>
        <end position="684"/>
    </location>
</feature>
<dbReference type="InterPro" id="IPR011013">
    <property type="entry name" value="Gal_mutarotase_sf_dom"/>
</dbReference>
<feature type="domain" description="Glycoside hydrolase family 31 N-terminal" evidence="4">
    <location>
        <begin position="64"/>
        <end position="225"/>
    </location>
</feature>
<evidence type="ECO:0000256" key="2">
    <source>
        <dbReference type="RuleBase" id="RU361185"/>
    </source>
</evidence>
<dbReference type="SUPFAM" id="SSF51445">
    <property type="entry name" value="(Trans)glycosidases"/>
    <property type="match status" value="1"/>
</dbReference>
<dbReference type="SUPFAM" id="SSF51011">
    <property type="entry name" value="Glycosyl hydrolase domain"/>
    <property type="match status" value="1"/>
</dbReference>
<organism evidence="7">
    <name type="scientific">Telmatobacter sp. DSM 110680</name>
    <dbReference type="NCBI Taxonomy" id="3036704"/>
    <lineage>
        <taxon>Bacteria</taxon>
        <taxon>Pseudomonadati</taxon>
        <taxon>Acidobacteriota</taxon>
        <taxon>Terriglobia</taxon>
        <taxon>Terriglobales</taxon>
        <taxon>Acidobacteriaceae</taxon>
        <taxon>Telmatobacter</taxon>
    </lineage>
</organism>
<dbReference type="RefSeq" id="WP_348264077.1">
    <property type="nucleotide sequence ID" value="NZ_CP121196.1"/>
</dbReference>
<gene>
    <name evidence="7" type="ORF">P8935_05965</name>
</gene>
<keyword evidence="2 7" id="KW-0378">Hydrolase</keyword>
<dbReference type="Gene3D" id="3.20.20.80">
    <property type="entry name" value="Glycosidases"/>
    <property type="match status" value="1"/>
</dbReference>
<evidence type="ECO:0000259" key="3">
    <source>
        <dbReference type="Pfam" id="PF01055"/>
    </source>
</evidence>
<evidence type="ECO:0000259" key="5">
    <source>
        <dbReference type="Pfam" id="PF17137"/>
    </source>
</evidence>
<evidence type="ECO:0000259" key="6">
    <source>
        <dbReference type="Pfam" id="PF21365"/>
    </source>
</evidence>
<keyword evidence="2" id="KW-0326">Glycosidase</keyword>
<dbReference type="EMBL" id="CP121196">
    <property type="protein sequence ID" value="XBH18859.1"/>
    <property type="molecule type" value="Genomic_DNA"/>
</dbReference>
<feature type="domain" description="Glycoside hydrolase family 31 TIM barrel" evidence="3">
    <location>
        <begin position="268"/>
        <end position="589"/>
    </location>
</feature>
<evidence type="ECO:0000256" key="1">
    <source>
        <dbReference type="ARBA" id="ARBA00007806"/>
    </source>
</evidence>
<feature type="domain" description="DUF5110" evidence="5">
    <location>
        <begin position="700"/>
        <end position="767"/>
    </location>
</feature>
<dbReference type="Pfam" id="PF21365">
    <property type="entry name" value="Glyco_hydro_31_3rd"/>
    <property type="match status" value="1"/>
</dbReference>
<dbReference type="PANTHER" id="PTHR43863">
    <property type="entry name" value="HYDROLASE, PUTATIVE (AFU_ORTHOLOGUE AFUA_1G03140)-RELATED"/>
    <property type="match status" value="1"/>
</dbReference>
<dbReference type="SUPFAM" id="SSF74650">
    <property type="entry name" value="Galactose mutarotase-like"/>
    <property type="match status" value="1"/>
</dbReference>
<dbReference type="GO" id="GO:0004553">
    <property type="term" value="F:hydrolase activity, hydrolyzing O-glycosyl compounds"/>
    <property type="evidence" value="ECO:0007669"/>
    <property type="project" value="InterPro"/>
</dbReference>
<proteinExistence type="inferred from homology"/>
<dbReference type="AlphaFoldDB" id="A0AAU7DLT2"/>
<dbReference type="Pfam" id="PF01055">
    <property type="entry name" value="Glyco_hydro_31_2nd"/>
    <property type="match status" value="1"/>
</dbReference>
<dbReference type="InterPro" id="IPR013780">
    <property type="entry name" value="Glyco_hydro_b"/>
</dbReference>
<dbReference type="CDD" id="cd14752">
    <property type="entry name" value="GH31_N"/>
    <property type="match status" value="1"/>
</dbReference>
<comment type="similarity">
    <text evidence="1 2">Belongs to the glycosyl hydrolase 31 family.</text>
</comment>
<dbReference type="CDD" id="cd06591">
    <property type="entry name" value="GH31_xylosidase_XylS"/>
    <property type="match status" value="1"/>
</dbReference>
<dbReference type="InterPro" id="IPR048395">
    <property type="entry name" value="Glyco_hydro_31_C"/>
</dbReference>
<reference evidence="7" key="1">
    <citation type="submission" date="2023-03" db="EMBL/GenBank/DDBJ databases">
        <title>Edaphobacter sp.</title>
        <authorList>
            <person name="Huber K.J."/>
            <person name="Papendorf J."/>
            <person name="Pilke C."/>
            <person name="Bunk B."/>
            <person name="Sproeer C."/>
            <person name="Pester M."/>
        </authorList>
    </citation>
    <scope>NUCLEOTIDE SEQUENCE</scope>
    <source>
        <strain evidence="7">DSM 110680</strain>
    </source>
</reference>
<dbReference type="Pfam" id="PF13802">
    <property type="entry name" value="Gal_mutarotas_2"/>
    <property type="match status" value="1"/>
</dbReference>
<dbReference type="GO" id="GO:0030246">
    <property type="term" value="F:carbohydrate binding"/>
    <property type="evidence" value="ECO:0007669"/>
    <property type="project" value="InterPro"/>
</dbReference>
<dbReference type="InterPro" id="IPR051816">
    <property type="entry name" value="Glycosyl_Hydrolase_31"/>
</dbReference>
<dbReference type="InterPro" id="IPR000322">
    <property type="entry name" value="Glyco_hydro_31_TIM"/>
</dbReference>
<evidence type="ECO:0000259" key="4">
    <source>
        <dbReference type="Pfam" id="PF13802"/>
    </source>
</evidence>
<dbReference type="Gene3D" id="2.60.40.1760">
    <property type="entry name" value="glycosyl hydrolase (family 31)"/>
    <property type="match status" value="1"/>
</dbReference>
<name>A0AAU7DLT2_9BACT</name>
<dbReference type="Pfam" id="PF17137">
    <property type="entry name" value="DUF5110"/>
    <property type="match status" value="1"/>
</dbReference>
<dbReference type="InterPro" id="IPR017853">
    <property type="entry name" value="GH"/>
</dbReference>
<dbReference type="Gene3D" id="2.60.40.1180">
    <property type="entry name" value="Golgi alpha-mannosidase II"/>
    <property type="match status" value="2"/>
</dbReference>
<dbReference type="InterPro" id="IPR033403">
    <property type="entry name" value="DUF5110"/>
</dbReference>
<protein>
    <submittedName>
        <fullName evidence="7">Glycoside hydrolase family 31 protein</fullName>
    </submittedName>
</protein>
<dbReference type="GO" id="GO:0005975">
    <property type="term" value="P:carbohydrate metabolic process"/>
    <property type="evidence" value="ECO:0007669"/>
    <property type="project" value="InterPro"/>
</dbReference>